<dbReference type="InterPro" id="IPR001898">
    <property type="entry name" value="SLC13A/DASS"/>
</dbReference>
<dbReference type="EMBL" id="NOZQ01000121">
    <property type="protein sequence ID" value="OYD15435.1"/>
    <property type="molecule type" value="Genomic_DNA"/>
</dbReference>
<dbReference type="AlphaFoldDB" id="A0A235BV34"/>
<evidence type="ECO:0000313" key="5">
    <source>
        <dbReference type="EMBL" id="OYD15435.1"/>
    </source>
</evidence>
<evidence type="ECO:0000313" key="6">
    <source>
        <dbReference type="Proteomes" id="UP000215215"/>
    </source>
</evidence>
<evidence type="ECO:0000256" key="2">
    <source>
        <dbReference type="ARBA" id="ARBA00022692"/>
    </source>
</evidence>
<organism evidence="5 6">
    <name type="scientific">candidate division WOR-3 bacterium JGI_Cruoil_03_44_89</name>
    <dbReference type="NCBI Taxonomy" id="1973748"/>
    <lineage>
        <taxon>Bacteria</taxon>
        <taxon>Bacteria division WOR-3</taxon>
    </lineage>
</organism>
<evidence type="ECO:0000256" key="3">
    <source>
        <dbReference type="ARBA" id="ARBA00022989"/>
    </source>
</evidence>
<comment type="subcellular location">
    <subcellularLocation>
        <location evidence="1">Membrane</location>
        <topology evidence="1">Multi-pass membrane protein</topology>
    </subcellularLocation>
</comment>
<protein>
    <recommendedName>
        <fullName evidence="7">Transporter</fullName>
    </recommendedName>
</protein>
<keyword evidence="4" id="KW-0472">Membrane</keyword>
<dbReference type="NCBIfam" id="TIGR00785">
    <property type="entry name" value="dass"/>
    <property type="match status" value="1"/>
</dbReference>
<gene>
    <name evidence="5" type="ORF">CH333_05745</name>
</gene>
<evidence type="ECO:0008006" key="7">
    <source>
        <dbReference type="Google" id="ProtNLM"/>
    </source>
</evidence>
<dbReference type="CDD" id="cd01115">
    <property type="entry name" value="SLC13_permease"/>
    <property type="match status" value="1"/>
</dbReference>
<dbReference type="Proteomes" id="UP000215215">
    <property type="component" value="Unassembled WGS sequence"/>
</dbReference>
<accession>A0A235BV34</accession>
<name>A0A235BV34_UNCW3</name>
<comment type="caution">
    <text evidence="5">The sequence shown here is derived from an EMBL/GenBank/DDBJ whole genome shotgun (WGS) entry which is preliminary data.</text>
</comment>
<evidence type="ECO:0000256" key="4">
    <source>
        <dbReference type="ARBA" id="ARBA00023136"/>
    </source>
</evidence>
<keyword evidence="2" id="KW-0812">Transmembrane</keyword>
<evidence type="ECO:0000256" key="1">
    <source>
        <dbReference type="ARBA" id="ARBA00004141"/>
    </source>
</evidence>
<dbReference type="GO" id="GO:0005315">
    <property type="term" value="F:phosphate transmembrane transporter activity"/>
    <property type="evidence" value="ECO:0007669"/>
    <property type="project" value="TreeGrafter"/>
</dbReference>
<dbReference type="GO" id="GO:0005886">
    <property type="term" value="C:plasma membrane"/>
    <property type="evidence" value="ECO:0007669"/>
    <property type="project" value="TreeGrafter"/>
</dbReference>
<dbReference type="PANTHER" id="PTHR10283:SF92">
    <property type="entry name" value="LOW-AFFINITY PHOSPHATE TRANSPORTER PHO91"/>
    <property type="match status" value="1"/>
</dbReference>
<dbReference type="PANTHER" id="PTHR10283">
    <property type="entry name" value="SOLUTE CARRIER FAMILY 13 MEMBER"/>
    <property type="match status" value="1"/>
</dbReference>
<dbReference type="Pfam" id="PF00939">
    <property type="entry name" value="Na_sulph_symp"/>
    <property type="match status" value="1"/>
</dbReference>
<reference evidence="5 6" key="1">
    <citation type="submission" date="2017-07" db="EMBL/GenBank/DDBJ databases">
        <title>Recovery of genomes from metagenomes via a dereplication, aggregation, and scoring strategy.</title>
        <authorList>
            <person name="Sieber C.M."/>
            <person name="Probst A.J."/>
            <person name="Sharrar A."/>
            <person name="Thomas B.C."/>
            <person name="Hess M."/>
            <person name="Tringe S.G."/>
            <person name="Banfield J.F."/>
        </authorList>
    </citation>
    <scope>NUCLEOTIDE SEQUENCE [LARGE SCALE GENOMIC DNA]</scope>
    <source>
        <strain evidence="5">JGI_Cruoil_03_44_89</strain>
    </source>
</reference>
<proteinExistence type="predicted"/>
<keyword evidence="3" id="KW-1133">Transmembrane helix</keyword>
<sequence length="445" mass="47865">MKKWLFIGIALLLAVLVYFAPFEGLTEPARRTFSILVIAAVLWISEAIPLYVTSFVIAFLEVVLLKNVLDVSYKVYLHPFFDPIIVLFLGGFVLSRALNKYGIDERITRAILSKTGNSPKKILFGMMLVSAFLSMWMSNTATAALMMTVAITIINTLPEKEPFKIGLVLGIPFACNIGGMATPIGTPPNAIAISSLANLGITISFIKWMMLALPIVIVILLITWWLLSSIYKSKIKNIAYSMEKLPPVGIKDKWVVAIFIITVILWLTGQIHGIPTGVVALIPVIAFIGGGFINRDDFRSLGWDILILMGGGLSLGVAMQQSGLASWMVERLNVGGLASPLIVILIFSSVTVAMTTFISNTSTAALVLPIAITMGVAPSAMALVTAFSASIAMILPISTPPNAIAYGSGLVSVKDMAKTGFTVTLVSILIVTGTSVLLMRLFGYM</sequence>